<gene>
    <name evidence="1" type="ORF">WAK64_16765</name>
</gene>
<dbReference type="Proteomes" id="UP001312865">
    <property type="component" value="Unassembled WGS sequence"/>
</dbReference>
<organism evidence="1 2">
    <name type="scientific">Bacillus spongiae</name>
    <dbReference type="NCBI Taxonomy" id="2683610"/>
    <lineage>
        <taxon>Bacteria</taxon>
        <taxon>Bacillati</taxon>
        <taxon>Bacillota</taxon>
        <taxon>Bacilli</taxon>
        <taxon>Bacillales</taxon>
        <taxon>Bacillaceae</taxon>
        <taxon>Bacillus</taxon>
    </lineage>
</organism>
<proteinExistence type="predicted"/>
<evidence type="ECO:0000313" key="1">
    <source>
        <dbReference type="EMBL" id="MEI5908702.1"/>
    </source>
</evidence>
<evidence type="ECO:0000313" key="2">
    <source>
        <dbReference type="Proteomes" id="UP001312865"/>
    </source>
</evidence>
<name>A0ABU8HHE1_9BACI</name>
<reference evidence="1 2" key="1">
    <citation type="journal article" date="2018" name="J. Microbiol.">
        <title>Bacillus spongiae sp. nov., isolated from sponge of Jeju Island.</title>
        <authorList>
            <person name="Lee G.E."/>
            <person name="Im W.T."/>
            <person name="Park J.S."/>
        </authorList>
    </citation>
    <scope>NUCLEOTIDE SEQUENCE [LARGE SCALE GENOMIC DNA]</scope>
    <source>
        <strain evidence="1 2">135PIL107-10</strain>
    </source>
</reference>
<dbReference type="InterPro" id="IPR009078">
    <property type="entry name" value="Ferritin-like_SF"/>
</dbReference>
<keyword evidence="2" id="KW-1185">Reference proteome</keyword>
<dbReference type="Gene3D" id="1.20.1260.10">
    <property type="match status" value="1"/>
</dbReference>
<protein>
    <recommendedName>
        <fullName evidence="3">DUF2202 domain-containing protein</fullName>
    </recommendedName>
</protein>
<sequence>MNRWVLLGIIIFLSLSPYSVYAENWMPDHYGSNGGLADDNLTIEKVLHYAIQDEYLAQARYDAIHKKFGQVIPFVQIKKVEQQHIHALLHLSDLYNISPPENNAADFTPPPTTLRQAFQASVQAEIDNINMYEKFISDEGLPQELRNTMNDIAKASRIHISTLKRGADNYYP</sequence>
<comment type="caution">
    <text evidence="1">The sequence shown here is derived from an EMBL/GenBank/DDBJ whole genome shotgun (WGS) entry which is preliminary data.</text>
</comment>
<dbReference type="InterPro" id="IPR012347">
    <property type="entry name" value="Ferritin-like"/>
</dbReference>
<evidence type="ECO:0008006" key="3">
    <source>
        <dbReference type="Google" id="ProtNLM"/>
    </source>
</evidence>
<dbReference type="RefSeq" id="WP_336588150.1">
    <property type="nucleotide sequence ID" value="NZ_JBBAXC010000015.1"/>
</dbReference>
<accession>A0ABU8HHE1</accession>
<dbReference type="EMBL" id="JBBAXC010000015">
    <property type="protein sequence ID" value="MEI5908702.1"/>
    <property type="molecule type" value="Genomic_DNA"/>
</dbReference>
<dbReference type="SUPFAM" id="SSF47240">
    <property type="entry name" value="Ferritin-like"/>
    <property type="match status" value="1"/>
</dbReference>